<reference evidence="1 2" key="1">
    <citation type="submission" date="2021-07" db="EMBL/GenBank/DDBJ databases">
        <title>Sequencing Streptomyces halstedii LGO-A4 genome an citrus endophytic actinomycete.</title>
        <authorList>
            <person name="Samborskyy M."/>
            <person name="Scott N."/>
            <person name="Deglau R."/>
            <person name="Dickens S."/>
            <person name="Oliveira L.G."/>
        </authorList>
    </citation>
    <scope>NUCLEOTIDE SEQUENCE [LARGE SCALE GENOMIC DNA]</scope>
    <source>
        <strain evidence="1 2">LGO-A4</strain>
    </source>
</reference>
<accession>A0ABS6TVW5</accession>
<proteinExistence type="predicted"/>
<keyword evidence="2" id="KW-1185">Reference proteome</keyword>
<sequence>MAARYRLVGTLRNPGAGTTCPRRTAPTAGGPAALVEEARSRSRFILT</sequence>
<gene>
    <name evidence="1" type="ORF">STHAL_23370</name>
</gene>
<organism evidence="1 2">
    <name type="scientific">Streptomyces halstedii</name>
    <dbReference type="NCBI Taxonomy" id="1944"/>
    <lineage>
        <taxon>Bacteria</taxon>
        <taxon>Bacillati</taxon>
        <taxon>Actinomycetota</taxon>
        <taxon>Actinomycetes</taxon>
        <taxon>Kitasatosporales</taxon>
        <taxon>Streptomycetaceae</taxon>
        <taxon>Streptomyces</taxon>
    </lineage>
</organism>
<dbReference type="RefSeq" id="WP_228871245.1">
    <property type="nucleotide sequence ID" value="NZ_JAHUVW010000001.1"/>
</dbReference>
<comment type="caution">
    <text evidence="1">The sequence shown here is derived from an EMBL/GenBank/DDBJ whole genome shotgun (WGS) entry which is preliminary data.</text>
</comment>
<dbReference type="EMBL" id="JAHUVW010000001">
    <property type="protein sequence ID" value="MBV7672394.1"/>
    <property type="molecule type" value="Genomic_DNA"/>
</dbReference>
<protein>
    <submittedName>
        <fullName evidence="1">Uncharacterized protein</fullName>
    </submittedName>
</protein>
<evidence type="ECO:0000313" key="2">
    <source>
        <dbReference type="Proteomes" id="UP000735541"/>
    </source>
</evidence>
<evidence type="ECO:0000313" key="1">
    <source>
        <dbReference type="EMBL" id="MBV7672394.1"/>
    </source>
</evidence>
<dbReference type="Proteomes" id="UP000735541">
    <property type="component" value="Unassembled WGS sequence"/>
</dbReference>
<name>A0ABS6TVW5_STRHA</name>